<feature type="transmembrane region" description="Helical" evidence="8">
    <location>
        <begin position="668"/>
        <end position="686"/>
    </location>
</feature>
<evidence type="ECO:0000259" key="11">
    <source>
        <dbReference type="Pfam" id="PF13967"/>
    </source>
</evidence>
<feature type="transmembrane region" description="Helical" evidence="8">
    <location>
        <begin position="433"/>
        <end position="461"/>
    </location>
</feature>
<keyword evidence="5 8" id="KW-1133">Transmembrane helix</keyword>
<accession>A0A9W7ZR84</accession>
<sequence>MATNSTTDADDTSVATFTSALIFNAAIGLATFLLFCILRPIDRATYEPRISYRSEDKTPPPLSRGLFAWVWPTLRAPDLLIIERTSLDCYMFLNFLRTTLKLFFVFAVVACAILLPLNAVGGGGNKGLQSLSIGNIKGGSNYLWAHLILTVLFVAAVLYTILHSAQGYINLRHRYLLNPAHQASAQANTILVTDIPRSLNSRSKLQRIFSAFPGGVRQIYMPRKVSQLEDHVEERDKVAIKLEKVLSKYTVQCSKLAHKHTKTTTGQAPPEHLEQGGAAAAIDPPTRPTHRLGYIPFVGDKVDSVAHYSHELRGLGDKIASEQSTVRQRPRLGSAFVLFNRQIAAHMAYQSLLDKSPLHMNPRHLEVNPDDVVWSNLSMNPYMRQVRSLISVAITIVLVLFWAVPVSLVTSISSLSTLASIDAFKGLNDLPPVVFGVIQGILPALAVAILMMILPMVLRLLSRFEGTVLKSDVELSLVHRYFFFLVVNVFLVSTLAGGITSAIGAILDNPQQIAYILAQELPKVNVFFLSYIMLQGLSGASKDILRVVPLIMRNLKATLLAGTPRELLKVNKPSEFHWGTAIPSHTLIFVVGMVYSTIAPLVLIFIVVYFSLYYLVYRYQMLYIYDETSFDTGGLSFPRILYHMLVGVYLFVLTFLGLMALNKSPAKIVISVLLLAVVIAFNVYLIKIYDPLFKVLPINSYQETCDKEEVCHLLSGDRDEGTDLSPGTIKGKLADARAHADDQSAKVNFASQSDTLRNPSNPHLTGAPSGPAAAAGYLPRRPSESSSDGSLPDEDPHSHSAAGLTTQPDPAKPRLSFFSAYDETVIQATPGSAASCRPRLDDNDLRLLYTNPAVRASTTSVAWIPSDNTHLASPLFEEVQRESGDRVVVVTDHAYLDGKSHIKVDTQEPPSPGNLFSNQAVL</sequence>
<feature type="transmembrane region" description="Helical" evidence="8">
    <location>
        <begin position="640"/>
        <end position="661"/>
    </location>
</feature>
<dbReference type="GO" id="GO:0005227">
    <property type="term" value="F:calcium-activated cation channel activity"/>
    <property type="evidence" value="ECO:0007669"/>
    <property type="project" value="InterPro"/>
</dbReference>
<dbReference type="InterPro" id="IPR003864">
    <property type="entry name" value="CSC1/OSCA1-like_7TM"/>
</dbReference>
<keyword evidence="3" id="KW-0813">Transport</keyword>
<feature type="region of interest" description="Disordered" evidence="7">
    <location>
        <begin position="751"/>
        <end position="814"/>
    </location>
</feature>
<evidence type="ECO:0000259" key="9">
    <source>
        <dbReference type="Pfam" id="PF02714"/>
    </source>
</evidence>
<feature type="transmembrane region" description="Helical" evidence="8">
    <location>
        <begin position="587"/>
        <end position="616"/>
    </location>
</feature>
<feature type="transmembrane region" description="Helical" evidence="8">
    <location>
        <begin position="482"/>
        <end position="507"/>
    </location>
</feature>
<evidence type="ECO:0000313" key="13">
    <source>
        <dbReference type="EMBL" id="KAJ1914351.1"/>
    </source>
</evidence>
<dbReference type="InterPro" id="IPR022257">
    <property type="entry name" value="PHM7_ext"/>
</dbReference>
<comment type="subcellular location">
    <subcellularLocation>
        <location evidence="1">Membrane</location>
        <topology evidence="1">Multi-pass membrane protein</topology>
    </subcellularLocation>
</comment>
<keyword evidence="14" id="KW-1185">Reference proteome</keyword>
<dbReference type="Proteomes" id="UP001150569">
    <property type="component" value="Unassembled WGS sequence"/>
</dbReference>
<dbReference type="Pfam" id="PF13967">
    <property type="entry name" value="RSN1_TM"/>
    <property type="match status" value="1"/>
</dbReference>
<evidence type="ECO:0000259" key="10">
    <source>
        <dbReference type="Pfam" id="PF12621"/>
    </source>
</evidence>
<comment type="caution">
    <text evidence="13">The sequence shown here is derived from an EMBL/GenBank/DDBJ whole genome shotgun (WGS) entry which is preliminary data.</text>
</comment>
<evidence type="ECO:0000256" key="6">
    <source>
        <dbReference type="ARBA" id="ARBA00023136"/>
    </source>
</evidence>
<organism evidence="13 14">
    <name type="scientific">Tieghemiomyces parasiticus</name>
    <dbReference type="NCBI Taxonomy" id="78921"/>
    <lineage>
        <taxon>Eukaryota</taxon>
        <taxon>Fungi</taxon>
        <taxon>Fungi incertae sedis</taxon>
        <taxon>Zoopagomycota</taxon>
        <taxon>Kickxellomycotina</taxon>
        <taxon>Dimargaritomycetes</taxon>
        <taxon>Dimargaritales</taxon>
        <taxon>Dimargaritaceae</taxon>
        <taxon>Tieghemiomyces</taxon>
    </lineage>
</organism>
<dbReference type="Pfam" id="PF12621">
    <property type="entry name" value="PHM7_ext"/>
    <property type="match status" value="1"/>
</dbReference>
<evidence type="ECO:0000256" key="8">
    <source>
        <dbReference type="SAM" id="Phobius"/>
    </source>
</evidence>
<dbReference type="PANTHER" id="PTHR13018">
    <property type="entry name" value="PROBABLE MEMBRANE PROTEIN DUF221-RELATED"/>
    <property type="match status" value="1"/>
</dbReference>
<evidence type="ECO:0000256" key="5">
    <source>
        <dbReference type="ARBA" id="ARBA00022989"/>
    </source>
</evidence>
<dbReference type="EMBL" id="JANBPT010000689">
    <property type="protein sequence ID" value="KAJ1914351.1"/>
    <property type="molecule type" value="Genomic_DNA"/>
</dbReference>
<evidence type="ECO:0000256" key="4">
    <source>
        <dbReference type="ARBA" id="ARBA00022692"/>
    </source>
</evidence>
<evidence type="ECO:0000259" key="12">
    <source>
        <dbReference type="Pfam" id="PF14703"/>
    </source>
</evidence>
<evidence type="ECO:0000256" key="1">
    <source>
        <dbReference type="ARBA" id="ARBA00004141"/>
    </source>
</evidence>
<evidence type="ECO:0000313" key="14">
    <source>
        <dbReference type="Proteomes" id="UP001150569"/>
    </source>
</evidence>
<protein>
    <submittedName>
        <fullName evidence="13">Phosphate metabolism protein 7</fullName>
    </submittedName>
</protein>
<feature type="transmembrane region" description="Helical" evidence="8">
    <location>
        <begin position="142"/>
        <end position="162"/>
    </location>
</feature>
<dbReference type="Pfam" id="PF02714">
    <property type="entry name" value="RSN1_7TM"/>
    <property type="match status" value="1"/>
</dbReference>
<keyword evidence="4 8" id="KW-0812">Transmembrane</keyword>
<reference evidence="13" key="1">
    <citation type="submission" date="2022-07" db="EMBL/GenBank/DDBJ databases">
        <title>Phylogenomic reconstructions and comparative analyses of Kickxellomycotina fungi.</title>
        <authorList>
            <person name="Reynolds N.K."/>
            <person name="Stajich J.E."/>
            <person name="Barry K."/>
            <person name="Grigoriev I.V."/>
            <person name="Crous P."/>
            <person name="Smith M.E."/>
        </authorList>
    </citation>
    <scope>NUCLEOTIDE SEQUENCE</scope>
    <source>
        <strain evidence="13">RSA 861</strain>
    </source>
</reference>
<dbReference type="InterPro" id="IPR032880">
    <property type="entry name" value="CSC1/OSCA1-like_N"/>
</dbReference>
<feature type="domain" description="CSC1/OSCA1-like cytosolic" evidence="12">
    <location>
        <begin position="188"/>
        <end position="376"/>
    </location>
</feature>
<feature type="domain" description="CSC1/OSCA1-like N-terminal transmembrane" evidence="11">
    <location>
        <begin position="17"/>
        <end position="162"/>
    </location>
</feature>
<dbReference type="AlphaFoldDB" id="A0A9W7ZR84"/>
<dbReference type="PANTHER" id="PTHR13018:SF139">
    <property type="entry name" value="PHOSPHATE METABOLISM PROTEIN 7"/>
    <property type="match status" value="1"/>
</dbReference>
<evidence type="ECO:0000256" key="3">
    <source>
        <dbReference type="ARBA" id="ARBA00022448"/>
    </source>
</evidence>
<feature type="transmembrane region" description="Helical" evidence="8">
    <location>
        <begin position="102"/>
        <end position="122"/>
    </location>
</feature>
<dbReference type="GO" id="GO:0005886">
    <property type="term" value="C:plasma membrane"/>
    <property type="evidence" value="ECO:0007669"/>
    <property type="project" value="TreeGrafter"/>
</dbReference>
<dbReference type="InterPro" id="IPR045122">
    <property type="entry name" value="Csc1-like"/>
</dbReference>
<feature type="domain" description="CSC1/OSCA1-like 7TM region" evidence="9">
    <location>
        <begin position="387"/>
        <end position="659"/>
    </location>
</feature>
<feature type="compositionally biased region" description="Low complexity" evidence="7">
    <location>
        <begin position="766"/>
        <end position="776"/>
    </location>
</feature>
<evidence type="ECO:0000256" key="2">
    <source>
        <dbReference type="ARBA" id="ARBA00007779"/>
    </source>
</evidence>
<evidence type="ECO:0000256" key="7">
    <source>
        <dbReference type="SAM" id="MobiDB-lite"/>
    </source>
</evidence>
<feature type="domain" description="10TM putative phosphate transporter extracellular tail" evidence="10">
    <location>
        <begin position="836"/>
        <end position="910"/>
    </location>
</feature>
<name>A0A9W7ZR84_9FUNG</name>
<dbReference type="InterPro" id="IPR027815">
    <property type="entry name" value="CSC1/OSCA1-like_cyt"/>
</dbReference>
<feature type="region of interest" description="Disordered" evidence="7">
    <location>
        <begin position="903"/>
        <end position="922"/>
    </location>
</feature>
<comment type="similarity">
    <text evidence="2">Belongs to the CSC1 (TC 1.A.17) family.</text>
</comment>
<gene>
    <name evidence="13" type="primary">PHM7</name>
    <name evidence="13" type="ORF">IWQ60_008840</name>
</gene>
<feature type="transmembrane region" description="Helical" evidence="8">
    <location>
        <begin position="389"/>
        <end position="413"/>
    </location>
</feature>
<dbReference type="Pfam" id="PF14703">
    <property type="entry name" value="PHM7_cyt"/>
    <property type="match status" value="1"/>
</dbReference>
<feature type="compositionally biased region" description="Polar residues" evidence="7">
    <location>
        <begin position="751"/>
        <end position="763"/>
    </location>
</feature>
<keyword evidence="6 8" id="KW-0472">Membrane</keyword>
<dbReference type="OrthoDB" id="1076608at2759"/>
<feature type="transmembrane region" description="Helical" evidence="8">
    <location>
        <begin position="20"/>
        <end position="41"/>
    </location>
</feature>
<proteinExistence type="inferred from homology"/>